<reference evidence="1" key="3">
    <citation type="submission" date="2025-09" db="UniProtKB">
        <authorList>
            <consortium name="Ensembl"/>
        </authorList>
    </citation>
    <scope>IDENTIFICATION</scope>
</reference>
<dbReference type="Gene3D" id="2.30.30.140">
    <property type="match status" value="1"/>
</dbReference>
<dbReference type="AlphaFoldDB" id="A0A4W5QSZ0"/>
<keyword evidence="2" id="KW-1185">Reference proteome</keyword>
<evidence type="ECO:0000313" key="2">
    <source>
        <dbReference type="Proteomes" id="UP000314982"/>
    </source>
</evidence>
<protein>
    <submittedName>
        <fullName evidence="1">Uncharacterized protein</fullName>
    </submittedName>
</protein>
<dbReference type="Ensembl" id="ENSHHUT00000083420.1">
    <property type="protein sequence ID" value="ENSHHUP00000080841.1"/>
    <property type="gene ID" value="ENSHHUG00000047060.1"/>
</dbReference>
<reference evidence="1" key="2">
    <citation type="submission" date="2025-08" db="UniProtKB">
        <authorList>
            <consortium name="Ensembl"/>
        </authorList>
    </citation>
    <scope>IDENTIFICATION</scope>
</reference>
<dbReference type="GeneTree" id="ENSGT00940000153840"/>
<organism evidence="1 2">
    <name type="scientific">Hucho hucho</name>
    <name type="common">huchen</name>
    <dbReference type="NCBI Taxonomy" id="62062"/>
    <lineage>
        <taxon>Eukaryota</taxon>
        <taxon>Metazoa</taxon>
        <taxon>Chordata</taxon>
        <taxon>Craniata</taxon>
        <taxon>Vertebrata</taxon>
        <taxon>Euteleostomi</taxon>
        <taxon>Actinopterygii</taxon>
        <taxon>Neopterygii</taxon>
        <taxon>Teleostei</taxon>
        <taxon>Protacanthopterygii</taxon>
        <taxon>Salmoniformes</taxon>
        <taxon>Salmonidae</taxon>
        <taxon>Salmoninae</taxon>
        <taxon>Hucho</taxon>
    </lineage>
</organism>
<name>A0A4W5QSZ0_9TELE</name>
<dbReference type="SUPFAM" id="SSF63748">
    <property type="entry name" value="Tudor/PWWP/MBT"/>
    <property type="match status" value="1"/>
</dbReference>
<sequence>MAPLCAQWEDITVWLKVEVLNTSAILPSKVYWIASIIQLAGYKARLRYEGFEEDSSQDGVP</sequence>
<accession>A0A4W5QSZ0</accession>
<reference evidence="2" key="1">
    <citation type="submission" date="2018-06" db="EMBL/GenBank/DDBJ databases">
        <title>Genome assembly of Danube salmon.</title>
        <authorList>
            <person name="Macqueen D.J."/>
            <person name="Gundappa M.K."/>
        </authorList>
    </citation>
    <scope>NUCLEOTIDE SEQUENCE [LARGE SCALE GENOMIC DNA]</scope>
</reference>
<evidence type="ECO:0000313" key="1">
    <source>
        <dbReference type="Ensembl" id="ENSHHUP00000080841.1"/>
    </source>
</evidence>
<proteinExistence type="predicted"/>
<dbReference type="Proteomes" id="UP000314982">
    <property type="component" value="Unassembled WGS sequence"/>
</dbReference>